<name>A0ABU1Z6B9_9BURK</name>
<evidence type="ECO:0000313" key="2">
    <source>
        <dbReference type="EMBL" id="MDR7295988.1"/>
    </source>
</evidence>
<evidence type="ECO:0000259" key="1">
    <source>
        <dbReference type="Pfam" id="PF10006"/>
    </source>
</evidence>
<comment type="caution">
    <text evidence="2">The sequence shown here is derived from an EMBL/GenBank/DDBJ whole genome shotgun (WGS) entry which is preliminary data.</text>
</comment>
<reference evidence="2 3" key="1">
    <citation type="submission" date="2023-07" db="EMBL/GenBank/DDBJ databases">
        <title>Sorghum-associated microbial communities from plants grown in Nebraska, USA.</title>
        <authorList>
            <person name="Schachtman D."/>
        </authorList>
    </citation>
    <scope>NUCLEOTIDE SEQUENCE [LARGE SCALE GENOMIC DNA]</scope>
    <source>
        <strain evidence="2 3">BE310</strain>
    </source>
</reference>
<feature type="domain" description="DUF2249" evidence="1">
    <location>
        <begin position="9"/>
        <end position="76"/>
    </location>
</feature>
<sequence length="101" mass="10828">MATSTALHDLRPLAPAQRHGLAFQCFDALAPGEAFELINDHEPRGLLMQFGAHHPQAFSWQVVQAEPGLWRIRIGRLVSSAAVAAADAGDCSCSCSCSGRR</sequence>
<dbReference type="EMBL" id="JAVDXQ010000002">
    <property type="protein sequence ID" value="MDR7295988.1"/>
    <property type="molecule type" value="Genomic_DNA"/>
</dbReference>
<organism evidence="2 3">
    <name type="scientific">Pelomonas aquatica</name>
    <dbReference type="NCBI Taxonomy" id="431058"/>
    <lineage>
        <taxon>Bacteria</taxon>
        <taxon>Pseudomonadati</taxon>
        <taxon>Pseudomonadota</taxon>
        <taxon>Betaproteobacteria</taxon>
        <taxon>Burkholderiales</taxon>
        <taxon>Sphaerotilaceae</taxon>
        <taxon>Roseateles</taxon>
    </lineage>
</organism>
<proteinExistence type="predicted"/>
<keyword evidence="3" id="KW-1185">Reference proteome</keyword>
<dbReference type="Proteomes" id="UP001180536">
    <property type="component" value="Unassembled WGS sequence"/>
</dbReference>
<protein>
    <submittedName>
        <fullName evidence="2">Uncharacterized protein (DUF2249 family)</fullName>
    </submittedName>
</protein>
<dbReference type="Pfam" id="PF10006">
    <property type="entry name" value="DUF2249"/>
    <property type="match status" value="1"/>
</dbReference>
<dbReference type="InterPro" id="IPR018720">
    <property type="entry name" value="DUF2249"/>
</dbReference>
<gene>
    <name evidence="2" type="ORF">J2X16_001327</name>
</gene>
<accession>A0ABU1Z6B9</accession>
<dbReference type="RefSeq" id="WP_082579893.1">
    <property type="nucleotide sequence ID" value="NZ_JAVDXQ010000002.1"/>
</dbReference>
<evidence type="ECO:0000313" key="3">
    <source>
        <dbReference type="Proteomes" id="UP001180536"/>
    </source>
</evidence>